<keyword evidence="6" id="KW-0325">Glycoprotein</keyword>
<keyword evidence="3 7" id="KW-0378">Hydrolase</keyword>
<dbReference type="Pfam" id="PF04916">
    <property type="entry name" value="Phospholip_B"/>
    <property type="match status" value="2"/>
</dbReference>
<comment type="function">
    <text evidence="7">Putative phospholipase.</text>
</comment>
<dbReference type="Proteomes" id="UP000887561">
    <property type="component" value="Unplaced"/>
</dbReference>
<keyword evidence="5 7" id="KW-0443">Lipid metabolism</keyword>
<evidence type="ECO:0000313" key="8">
    <source>
        <dbReference type="Proteomes" id="UP000887561"/>
    </source>
</evidence>
<dbReference type="GO" id="GO:0004620">
    <property type="term" value="F:phospholipase activity"/>
    <property type="evidence" value="ECO:0007669"/>
    <property type="project" value="InterPro"/>
</dbReference>
<evidence type="ECO:0000256" key="7">
    <source>
        <dbReference type="RuleBase" id="RU364138"/>
    </source>
</evidence>
<evidence type="ECO:0000256" key="2">
    <source>
        <dbReference type="ARBA" id="ARBA00022729"/>
    </source>
</evidence>
<dbReference type="GO" id="GO:0009395">
    <property type="term" value="P:phospholipid catabolic process"/>
    <property type="evidence" value="ECO:0007669"/>
    <property type="project" value="TreeGrafter"/>
</dbReference>
<keyword evidence="8" id="KW-1185">Reference proteome</keyword>
<dbReference type="AlphaFoldDB" id="A0A915LMV3"/>
<dbReference type="Gene3D" id="3.60.60.30">
    <property type="match status" value="2"/>
</dbReference>
<dbReference type="EC" id="3.1.1.-" evidence="7"/>
<evidence type="ECO:0000256" key="1">
    <source>
        <dbReference type="ARBA" id="ARBA00007835"/>
    </source>
</evidence>
<evidence type="ECO:0000256" key="4">
    <source>
        <dbReference type="ARBA" id="ARBA00022963"/>
    </source>
</evidence>
<dbReference type="GO" id="GO:0005576">
    <property type="term" value="C:extracellular region"/>
    <property type="evidence" value="ECO:0007669"/>
    <property type="project" value="TreeGrafter"/>
</dbReference>
<dbReference type="InterPro" id="IPR007000">
    <property type="entry name" value="PLipase_B-like"/>
</dbReference>
<evidence type="ECO:0000256" key="3">
    <source>
        <dbReference type="ARBA" id="ARBA00022801"/>
    </source>
</evidence>
<accession>A0A915LMV3</accession>
<name>A0A915LMV3_MELJA</name>
<evidence type="ECO:0000313" key="9">
    <source>
        <dbReference type="WBParaSite" id="scaffold1487_cov229.g3169"/>
    </source>
</evidence>
<dbReference type="PANTHER" id="PTHR12370">
    <property type="entry name" value="PHOSPHOLIPASE B-RELATED"/>
    <property type="match status" value="1"/>
</dbReference>
<dbReference type="PANTHER" id="PTHR12370:SF3">
    <property type="entry name" value="PHOSPHOLIPASE B-LIKE 2-RELATED"/>
    <property type="match status" value="1"/>
</dbReference>
<proteinExistence type="inferred from homology"/>
<sequence>METTIILGNESIYSNVKPKGQLHCWVRSFIANLLAKTSKDWMTIFALGTTVSRDMTWFLRKYNYWPSYNIPFLKKISDLGGFTEKANINNWWRWGYSPRAKIFQRDHNKVKDMETLRELMSWKNTTIDALHFGQPIIWKFKNFTIEWQTELK</sequence>
<dbReference type="WBParaSite" id="scaffold1487_cov229.g3169">
    <property type="protein sequence ID" value="scaffold1487_cov229.g3169"/>
    <property type="gene ID" value="scaffold1487_cov229.g3169"/>
</dbReference>
<evidence type="ECO:0000256" key="6">
    <source>
        <dbReference type="ARBA" id="ARBA00023180"/>
    </source>
</evidence>
<keyword evidence="2" id="KW-0732">Signal</keyword>
<evidence type="ECO:0000256" key="5">
    <source>
        <dbReference type="ARBA" id="ARBA00023098"/>
    </source>
</evidence>
<comment type="similarity">
    <text evidence="1 7">Belongs to the phospholipase B-like family.</text>
</comment>
<keyword evidence="4 7" id="KW-0442">Lipid degradation</keyword>
<organism evidence="8 9">
    <name type="scientific">Meloidogyne javanica</name>
    <name type="common">Root-knot nematode worm</name>
    <dbReference type="NCBI Taxonomy" id="6303"/>
    <lineage>
        <taxon>Eukaryota</taxon>
        <taxon>Metazoa</taxon>
        <taxon>Ecdysozoa</taxon>
        <taxon>Nematoda</taxon>
        <taxon>Chromadorea</taxon>
        <taxon>Rhabditida</taxon>
        <taxon>Tylenchina</taxon>
        <taxon>Tylenchomorpha</taxon>
        <taxon>Tylenchoidea</taxon>
        <taxon>Meloidogynidae</taxon>
        <taxon>Meloidogyninae</taxon>
        <taxon>Meloidogyne</taxon>
        <taxon>Meloidogyne incognita group</taxon>
    </lineage>
</organism>
<reference evidence="9" key="1">
    <citation type="submission" date="2022-11" db="UniProtKB">
        <authorList>
            <consortium name="WormBaseParasite"/>
        </authorList>
    </citation>
    <scope>IDENTIFICATION</scope>
</reference>
<protein>
    <recommendedName>
        <fullName evidence="7">Phospholipase B-like</fullName>
        <ecNumber evidence="7">3.1.1.-</ecNumber>
    </recommendedName>
</protein>